<accession>A0A4C1YBV1</accession>
<dbReference type="Proteomes" id="UP000299102">
    <property type="component" value="Unassembled WGS sequence"/>
</dbReference>
<evidence type="ECO:0000313" key="2">
    <source>
        <dbReference type="Proteomes" id="UP000299102"/>
    </source>
</evidence>
<dbReference type="EMBL" id="BGZK01001128">
    <property type="protein sequence ID" value="GBP71977.1"/>
    <property type="molecule type" value="Genomic_DNA"/>
</dbReference>
<sequence length="88" mass="9956">MSMVRHALSQFFFFQAGCRSAGTFKSFMSCSTLAAYAVPPDKFVNVYPLLVLLLERQLLKLLVHLQTNDVYGTKVLPASRQRNCLTVR</sequence>
<gene>
    <name evidence="1" type="ORF">EVAR_45292_1</name>
</gene>
<keyword evidence="2" id="KW-1185">Reference proteome</keyword>
<comment type="caution">
    <text evidence="1">The sequence shown here is derived from an EMBL/GenBank/DDBJ whole genome shotgun (WGS) entry which is preliminary data.</text>
</comment>
<reference evidence="1 2" key="1">
    <citation type="journal article" date="2019" name="Commun. Biol.">
        <title>The bagworm genome reveals a unique fibroin gene that provides high tensile strength.</title>
        <authorList>
            <person name="Kono N."/>
            <person name="Nakamura H."/>
            <person name="Ohtoshi R."/>
            <person name="Tomita M."/>
            <person name="Numata K."/>
            <person name="Arakawa K."/>
        </authorList>
    </citation>
    <scope>NUCLEOTIDE SEQUENCE [LARGE SCALE GENOMIC DNA]</scope>
</reference>
<name>A0A4C1YBV1_EUMVA</name>
<organism evidence="1 2">
    <name type="scientific">Eumeta variegata</name>
    <name type="common">Bagworm moth</name>
    <name type="synonym">Eumeta japonica</name>
    <dbReference type="NCBI Taxonomy" id="151549"/>
    <lineage>
        <taxon>Eukaryota</taxon>
        <taxon>Metazoa</taxon>
        <taxon>Ecdysozoa</taxon>
        <taxon>Arthropoda</taxon>
        <taxon>Hexapoda</taxon>
        <taxon>Insecta</taxon>
        <taxon>Pterygota</taxon>
        <taxon>Neoptera</taxon>
        <taxon>Endopterygota</taxon>
        <taxon>Lepidoptera</taxon>
        <taxon>Glossata</taxon>
        <taxon>Ditrysia</taxon>
        <taxon>Tineoidea</taxon>
        <taxon>Psychidae</taxon>
        <taxon>Oiketicinae</taxon>
        <taxon>Eumeta</taxon>
    </lineage>
</organism>
<protein>
    <submittedName>
        <fullName evidence="1">Uncharacterized protein</fullName>
    </submittedName>
</protein>
<proteinExistence type="predicted"/>
<dbReference type="AlphaFoldDB" id="A0A4C1YBV1"/>
<evidence type="ECO:0000313" key="1">
    <source>
        <dbReference type="EMBL" id="GBP71977.1"/>
    </source>
</evidence>